<dbReference type="OrthoDB" id="3177627at2"/>
<accession>A0A0R1ZIZ5</accession>
<feature type="compositionally biased region" description="Low complexity" evidence="2">
    <location>
        <begin position="98"/>
        <end position="169"/>
    </location>
</feature>
<dbReference type="EMBL" id="AYYO01000041">
    <property type="protein sequence ID" value="KRM54910.1"/>
    <property type="molecule type" value="Genomic_DNA"/>
</dbReference>
<evidence type="ECO:0008006" key="5">
    <source>
        <dbReference type="Google" id="ProtNLM"/>
    </source>
</evidence>
<dbReference type="STRING" id="1291052.FC18_GL001873"/>
<name>A0A0R1ZIZ5_9LACO</name>
<comment type="caution">
    <text evidence="3">The sequence shown here is derived from an EMBL/GenBank/DDBJ whole genome shotgun (WGS) entry which is preliminary data.</text>
</comment>
<organism evidence="3 4">
    <name type="scientific">Lacticaseibacillus sharpeae JCM 1186 = DSM 20505</name>
    <dbReference type="NCBI Taxonomy" id="1291052"/>
    <lineage>
        <taxon>Bacteria</taxon>
        <taxon>Bacillati</taxon>
        <taxon>Bacillota</taxon>
        <taxon>Bacilli</taxon>
        <taxon>Lactobacillales</taxon>
        <taxon>Lactobacillaceae</taxon>
        <taxon>Lacticaseibacillus</taxon>
    </lineage>
</organism>
<gene>
    <name evidence="3" type="ORF">FC18_GL001873</name>
</gene>
<evidence type="ECO:0000256" key="2">
    <source>
        <dbReference type="SAM" id="MobiDB-lite"/>
    </source>
</evidence>
<dbReference type="Proteomes" id="UP000051679">
    <property type="component" value="Unassembled WGS sequence"/>
</dbReference>
<keyword evidence="4" id="KW-1185">Reference proteome</keyword>
<dbReference type="Pfam" id="PF04203">
    <property type="entry name" value="Sortase"/>
    <property type="match status" value="1"/>
</dbReference>
<reference evidence="3 4" key="1">
    <citation type="journal article" date="2015" name="Genome Announc.">
        <title>Expanding the biotechnology potential of lactobacilli through comparative genomics of 213 strains and associated genera.</title>
        <authorList>
            <person name="Sun Z."/>
            <person name="Harris H.M."/>
            <person name="McCann A."/>
            <person name="Guo C."/>
            <person name="Argimon S."/>
            <person name="Zhang W."/>
            <person name="Yang X."/>
            <person name="Jeffery I.B."/>
            <person name="Cooney J.C."/>
            <person name="Kagawa T.F."/>
            <person name="Liu W."/>
            <person name="Song Y."/>
            <person name="Salvetti E."/>
            <person name="Wrobel A."/>
            <person name="Rasinkangas P."/>
            <person name="Parkhill J."/>
            <person name="Rea M.C."/>
            <person name="O'Sullivan O."/>
            <person name="Ritari J."/>
            <person name="Douillard F.P."/>
            <person name="Paul Ross R."/>
            <person name="Yang R."/>
            <person name="Briner A.E."/>
            <person name="Felis G.E."/>
            <person name="de Vos W.M."/>
            <person name="Barrangou R."/>
            <person name="Klaenhammer T.R."/>
            <person name="Caufield P.W."/>
            <person name="Cui Y."/>
            <person name="Zhang H."/>
            <person name="O'Toole P.W."/>
        </authorList>
    </citation>
    <scope>NUCLEOTIDE SEQUENCE [LARGE SCALE GENOMIC DNA]</scope>
    <source>
        <strain evidence="3 4">DSM 20505</strain>
    </source>
</reference>
<dbReference type="Gene3D" id="2.40.260.10">
    <property type="entry name" value="Sortase"/>
    <property type="match status" value="1"/>
</dbReference>
<dbReference type="InterPro" id="IPR023365">
    <property type="entry name" value="Sortase_dom-sf"/>
</dbReference>
<dbReference type="GO" id="GO:0016787">
    <property type="term" value="F:hydrolase activity"/>
    <property type="evidence" value="ECO:0007669"/>
    <property type="project" value="UniProtKB-KW"/>
</dbReference>
<feature type="compositionally biased region" description="Low complexity" evidence="2">
    <location>
        <begin position="59"/>
        <end position="91"/>
    </location>
</feature>
<protein>
    <recommendedName>
        <fullName evidence="5">Sortase</fullName>
    </recommendedName>
</protein>
<dbReference type="AlphaFoldDB" id="A0A0R1ZIZ5"/>
<proteinExistence type="predicted"/>
<evidence type="ECO:0000313" key="3">
    <source>
        <dbReference type="EMBL" id="KRM54910.1"/>
    </source>
</evidence>
<evidence type="ECO:0000256" key="1">
    <source>
        <dbReference type="ARBA" id="ARBA00022801"/>
    </source>
</evidence>
<sequence length="303" mass="30889">MLVGSVSLGEFIMKTKYSRLVAGLALATTVALLGKGAVATAANSTNDNTRTVQRGGANVKKSAAAKKTSTTKKVQVSTAETKTSAKTPAKNTAKKVATKAPASSSSSSKSQVASSSAKSAVKSSVAKTSTTSSSHAATSSKVASSSRTAASSSTRRVATRTATRTAAKPAVRRNTISFAGVTMSVITGSMSVTTAPSGNVAQTWGGQTHLSVTDGQSTHIIGHNTSSFGRIMALGAGSPVTVTDGNGNTRTYHVYSVKNVTDQGYIEGTNTSVYGKIVSANQGEQVVLQTCISSTVNRLVWAR</sequence>
<keyword evidence="1" id="KW-0378">Hydrolase</keyword>
<dbReference type="PATRIC" id="fig|1291052.5.peg.1933"/>
<dbReference type="InterPro" id="IPR005754">
    <property type="entry name" value="Sortase"/>
</dbReference>
<feature type="region of interest" description="Disordered" evidence="2">
    <location>
        <begin position="46"/>
        <end position="169"/>
    </location>
</feature>
<evidence type="ECO:0000313" key="4">
    <source>
        <dbReference type="Proteomes" id="UP000051679"/>
    </source>
</evidence>